<dbReference type="OrthoDB" id="2794538at2759"/>
<feature type="region of interest" description="Disordered" evidence="1">
    <location>
        <begin position="1"/>
        <end position="107"/>
    </location>
</feature>
<sequence length="107" mass="11419">MAPRRGASSNSLSPPEVVFPGTSNTSPGTSPRSVSPSNGLTQFLSKPTKWFNRSSSDKTTRSSVNSNEPRSSTSSSGRKHKISHPTDPRPIIENLAISPEKRGLASK</sequence>
<evidence type="ECO:0000256" key="1">
    <source>
        <dbReference type="SAM" id="MobiDB-lite"/>
    </source>
</evidence>
<gene>
    <name evidence="2" type="ORF">DAEQUDRAFT_33805</name>
</gene>
<dbReference type="AlphaFoldDB" id="A0A165SRK9"/>
<evidence type="ECO:0000313" key="3">
    <source>
        <dbReference type="Proteomes" id="UP000076727"/>
    </source>
</evidence>
<reference evidence="2 3" key="1">
    <citation type="journal article" date="2016" name="Mol. Biol. Evol.">
        <title>Comparative Genomics of Early-Diverging Mushroom-Forming Fungi Provides Insights into the Origins of Lignocellulose Decay Capabilities.</title>
        <authorList>
            <person name="Nagy L.G."/>
            <person name="Riley R."/>
            <person name="Tritt A."/>
            <person name="Adam C."/>
            <person name="Daum C."/>
            <person name="Floudas D."/>
            <person name="Sun H."/>
            <person name="Yadav J.S."/>
            <person name="Pangilinan J."/>
            <person name="Larsson K.H."/>
            <person name="Matsuura K."/>
            <person name="Barry K."/>
            <person name="Labutti K."/>
            <person name="Kuo R."/>
            <person name="Ohm R.A."/>
            <person name="Bhattacharya S.S."/>
            <person name="Shirouzu T."/>
            <person name="Yoshinaga Y."/>
            <person name="Martin F.M."/>
            <person name="Grigoriev I.V."/>
            <person name="Hibbett D.S."/>
        </authorList>
    </citation>
    <scope>NUCLEOTIDE SEQUENCE [LARGE SCALE GENOMIC DNA]</scope>
    <source>
        <strain evidence="2 3">L-15889</strain>
    </source>
</reference>
<dbReference type="Proteomes" id="UP000076727">
    <property type="component" value="Unassembled WGS sequence"/>
</dbReference>
<keyword evidence="3" id="KW-1185">Reference proteome</keyword>
<name>A0A165SRK9_9APHY</name>
<accession>A0A165SRK9</accession>
<dbReference type="STRING" id="1314783.A0A165SRK9"/>
<feature type="compositionally biased region" description="Polar residues" evidence="1">
    <location>
        <begin position="21"/>
        <end position="45"/>
    </location>
</feature>
<evidence type="ECO:0000313" key="2">
    <source>
        <dbReference type="EMBL" id="KZT72386.1"/>
    </source>
</evidence>
<proteinExistence type="predicted"/>
<organism evidence="2 3">
    <name type="scientific">Daedalea quercina L-15889</name>
    <dbReference type="NCBI Taxonomy" id="1314783"/>
    <lineage>
        <taxon>Eukaryota</taxon>
        <taxon>Fungi</taxon>
        <taxon>Dikarya</taxon>
        <taxon>Basidiomycota</taxon>
        <taxon>Agaricomycotina</taxon>
        <taxon>Agaricomycetes</taxon>
        <taxon>Polyporales</taxon>
        <taxon>Fomitopsis</taxon>
    </lineage>
</organism>
<protein>
    <submittedName>
        <fullName evidence="2">Uncharacterized protein</fullName>
    </submittedName>
</protein>
<dbReference type="EMBL" id="KV429041">
    <property type="protein sequence ID" value="KZT72386.1"/>
    <property type="molecule type" value="Genomic_DNA"/>
</dbReference>
<feature type="compositionally biased region" description="Low complexity" evidence="1">
    <location>
        <begin position="62"/>
        <end position="76"/>
    </location>
</feature>